<protein>
    <submittedName>
        <fullName evidence="2">Uncharacterized protein</fullName>
    </submittedName>
</protein>
<dbReference type="AlphaFoldDB" id="A0A9P7GNY2"/>
<dbReference type="EMBL" id="JABCKI010000100">
    <property type="protein sequence ID" value="KAG5652760.1"/>
    <property type="molecule type" value="Genomic_DNA"/>
</dbReference>
<sequence length="277" mass="30324">MDKMQSTIFYQTLTDTSVIDAPATERSVFSRSPSPSCLHSGSDVPLFLHRVPGHPTTRTYYPSAPDTSPILGRYSNSLVPQLSPIASPAMLTLPPPPSPSRPSSRGRAPVWFGQPSASVRINRTPLPARSSESPPRLPVFIPPPRETPPPIAQNDSQRILLPLPLEFELSFYEDVDEVYDEGVYDGDDEDGDGDGGEEEMDADGETAKSGIGCWRGGELLGMMENYGSVECDGSHTQREDDVTKDINGYVGDFEDESIFDNELRAAVATFYAKSYIF</sequence>
<name>A0A9P7GNY2_9AGAR</name>
<organism evidence="2 3">
    <name type="scientific">Sphagnurus paluster</name>
    <dbReference type="NCBI Taxonomy" id="117069"/>
    <lineage>
        <taxon>Eukaryota</taxon>
        <taxon>Fungi</taxon>
        <taxon>Dikarya</taxon>
        <taxon>Basidiomycota</taxon>
        <taxon>Agaricomycotina</taxon>
        <taxon>Agaricomycetes</taxon>
        <taxon>Agaricomycetidae</taxon>
        <taxon>Agaricales</taxon>
        <taxon>Tricholomatineae</taxon>
        <taxon>Lyophyllaceae</taxon>
        <taxon>Sphagnurus</taxon>
    </lineage>
</organism>
<accession>A0A9P7GNY2</accession>
<feature type="region of interest" description="Disordered" evidence="1">
    <location>
        <begin position="181"/>
        <end position="209"/>
    </location>
</feature>
<feature type="compositionally biased region" description="Acidic residues" evidence="1">
    <location>
        <begin position="181"/>
        <end position="204"/>
    </location>
</feature>
<evidence type="ECO:0000256" key="1">
    <source>
        <dbReference type="SAM" id="MobiDB-lite"/>
    </source>
</evidence>
<keyword evidence="3" id="KW-1185">Reference proteome</keyword>
<gene>
    <name evidence="2" type="ORF">H0H81_003847</name>
</gene>
<dbReference type="Proteomes" id="UP000717328">
    <property type="component" value="Unassembled WGS sequence"/>
</dbReference>
<proteinExistence type="predicted"/>
<comment type="caution">
    <text evidence="2">The sequence shown here is derived from an EMBL/GenBank/DDBJ whole genome shotgun (WGS) entry which is preliminary data.</text>
</comment>
<reference evidence="2" key="1">
    <citation type="submission" date="2021-02" db="EMBL/GenBank/DDBJ databases">
        <authorList>
            <person name="Nieuwenhuis M."/>
            <person name="Van De Peppel L.J.J."/>
        </authorList>
    </citation>
    <scope>NUCLEOTIDE SEQUENCE</scope>
    <source>
        <strain evidence="2">D49</strain>
    </source>
</reference>
<reference evidence="2" key="2">
    <citation type="submission" date="2021-10" db="EMBL/GenBank/DDBJ databases">
        <title>Phylogenomics reveals ancestral predisposition of the termite-cultivated fungus Termitomyces towards a domesticated lifestyle.</title>
        <authorList>
            <person name="Auxier B."/>
            <person name="Grum-Grzhimaylo A."/>
            <person name="Cardenas M.E."/>
            <person name="Lodge J.D."/>
            <person name="Laessoe T."/>
            <person name="Pedersen O."/>
            <person name="Smith M.E."/>
            <person name="Kuyper T.W."/>
            <person name="Franco-Molano E.A."/>
            <person name="Baroni T.J."/>
            <person name="Aanen D.K."/>
        </authorList>
    </citation>
    <scope>NUCLEOTIDE SEQUENCE</scope>
    <source>
        <strain evidence="2">D49</strain>
    </source>
</reference>
<evidence type="ECO:0000313" key="3">
    <source>
        <dbReference type="Proteomes" id="UP000717328"/>
    </source>
</evidence>
<evidence type="ECO:0000313" key="2">
    <source>
        <dbReference type="EMBL" id="KAG5652760.1"/>
    </source>
</evidence>
<feature type="region of interest" description="Disordered" evidence="1">
    <location>
        <begin position="89"/>
        <end position="116"/>
    </location>
</feature>